<dbReference type="InterPro" id="IPR036182">
    <property type="entry name" value="PCuAC_sf"/>
</dbReference>
<dbReference type="PANTHER" id="PTHR36302:SF1">
    <property type="entry name" value="COPPER CHAPERONE PCU(A)C"/>
    <property type="match status" value="1"/>
</dbReference>
<dbReference type="Proteomes" id="UP000270342">
    <property type="component" value="Unassembled WGS sequence"/>
</dbReference>
<dbReference type="AlphaFoldDB" id="A0A494Y0Z7"/>
<dbReference type="Gene3D" id="2.60.40.1890">
    <property type="entry name" value="PCu(A)C copper chaperone"/>
    <property type="match status" value="1"/>
</dbReference>
<sequence>MTLTLRPFVRLAAAATSVCLTSLAFAAPASVTVDGGWVRWLPGTLPAAGYLAITNTSDQPVDLVGTSSPDYGMTMLHVTRTEGSTSKMEMVDKLTVPAHQKVALEPGHYHLMLEQPTHKIAPGDTIRLELKFSNGETVVAPLPVKPPSATQ</sequence>
<proteinExistence type="predicted"/>
<dbReference type="InterPro" id="IPR058248">
    <property type="entry name" value="Lxx211020-like"/>
</dbReference>
<dbReference type="InterPro" id="IPR007410">
    <property type="entry name" value="LpqE-like"/>
</dbReference>
<dbReference type="Pfam" id="PF04314">
    <property type="entry name" value="PCuAC"/>
    <property type="match status" value="1"/>
</dbReference>
<evidence type="ECO:0000313" key="2">
    <source>
        <dbReference type="EMBL" id="RKP56434.1"/>
    </source>
</evidence>
<feature type="signal peptide" evidence="1">
    <location>
        <begin position="1"/>
        <end position="26"/>
    </location>
</feature>
<organism evidence="2 3">
    <name type="scientific">Pararobbsia silviterrae</name>
    <dbReference type="NCBI Taxonomy" id="1792498"/>
    <lineage>
        <taxon>Bacteria</taxon>
        <taxon>Pseudomonadati</taxon>
        <taxon>Pseudomonadota</taxon>
        <taxon>Betaproteobacteria</taxon>
        <taxon>Burkholderiales</taxon>
        <taxon>Burkholderiaceae</taxon>
        <taxon>Pararobbsia</taxon>
    </lineage>
</organism>
<evidence type="ECO:0000313" key="3">
    <source>
        <dbReference type="Proteomes" id="UP000270342"/>
    </source>
</evidence>
<dbReference type="SUPFAM" id="SSF110087">
    <property type="entry name" value="DR1885-like metal-binding protein"/>
    <property type="match status" value="1"/>
</dbReference>
<comment type="caution">
    <text evidence="2">The sequence shown here is derived from an EMBL/GenBank/DDBJ whole genome shotgun (WGS) entry which is preliminary data.</text>
</comment>
<protein>
    <submittedName>
        <fullName evidence="2">Copper chaperone PCu(A)C</fullName>
    </submittedName>
</protein>
<accession>A0A494Y0Z7</accession>
<keyword evidence="1" id="KW-0732">Signal</keyword>
<keyword evidence="3" id="KW-1185">Reference proteome</keyword>
<name>A0A494Y0Z7_9BURK</name>
<gene>
    <name evidence="2" type="ORF">D7S86_08560</name>
</gene>
<evidence type="ECO:0000256" key="1">
    <source>
        <dbReference type="SAM" id="SignalP"/>
    </source>
</evidence>
<dbReference type="OrthoDB" id="9796962at2"/>
<reference evidence="2 3" key="1">
    <citation type="submission" date="2018-10" db="EMBL/GenBank/DDBJ databases">
        <title>Robbsia sp. DHC34, isolated from soil.</title>
        <authorList>
            <person name="Gao Z.-H."/>
            <person name="Qiu L.-H."/>
        </authorList>
    </citation>
    <scope>NUCLEOTIDE SEQUENCE [LARGE SCALE GENOMIC DNA]</scope>
    <source>
        <strain evidence="2 3">DHC34</strain>
    </source>
</reference>
<dbReference type="RefSeq" id="WP_121085417.1">
    <property type="nucleotide sequence ID" value="NZ_RBZU01000003.1"/>
</dbReference>
<dbReference type="EMBL" id="RBZU01000003">
    <property type="protein sequence ID" value="RKP56434.1"/>
    <property type="molecule type" value="Genomic_DNA"/>
</dbReference>
<dbReference type="PANTHER" id="PTHR36302">
    <property type="entry name" value="BLR7088 PROTEIN"/>
    <property type="match status" value="1"/>
</dbReference>
<feature type="chain" id="PRO_5019713258" evidence="1">
    <location>
        <begin position="27"/>
        <end position="151"/>
    </location>
</feature>